<proteinExistence type="predicted"/>
<dbReference type="SUPFAM" id="SSF52058">
    <property type="entry name" value="L domain-like"/>
    <property type="match status" value="1"/>
</dbReference>
<organism evidence="1 2">
    <name type="scientific">Triparma laevis f. inornata</name>
    <dbReference type="NCBI Taxonomy" id="1714386"/>
    <lineage>
        <taxon>Eukaryota</taxon>
        <taxon>Sar</taxon>
        <taxon>Stramenopiles</taxon>
        <taxon>Ochrophyta</taxon>
        <taxon>Bolidophyceae</taxon>
        <taxon>Parmales</taxon>
        <taxon>Triparmaceae</taxon>
        <taxon>Triparma</taxon>
    </lineage>
</organism>
<name>A0A9W6ZG13_9STRA</name>
<evidence type="ECO:0000313" key="2">
    <source>
        <dbReference type="Proteomes" id="UP001162640"/>
    </source>
</evidence>
<dbReference type="Proteomes" id="UP001162640">
    <property type="component" value="Unassembled WGS sequence"/>
</dbReference>
<protein>
    <submittedName>
        <fullName evidence="1">Uncharacterized protein</fullName>
    </submittedName>
</protein>
<dbReference type="InterPro" id="IPR026906">
    <property type="entry name" value="LRR_5"/>
</dbReference>
<dbReference type="Gene3D" id="3.80.10.10">
    <property type="entry name" value="Ribonuclease Inhibitor"/>
    <property type="match status" value="1"/>
</dbReference>
<dbReference type="PANTHER" id="PTHR45661:SF3">
    <property type="entry name" value="IG-LIKE DOMAIN-CONTAINING PROTEIN"/>
    <property type="match status" value="1"/>
</dbReference>
<gene>
    <name evidence="1" type="ORF">TL16_g01110</name>
</gene>
<dbReference type="PANTHER" id="PTHR45661">
    <property type="entry name" value="SURFACE ANTIGEN"/>
    <property type="match status" value="1"/>
</dbReference>
<reference evidence="2" key="1">
    <citation type="journal article" date="2023" name="Commun. Biol.">
        <title>Genome analysis of Parmales, the sister group of diatoms, reveals the evolutionary specialization of diatoms from phago-mixotrophs to photoautotrophs.</title>
        <authorList>
            <person name="Ban H."/>
            <person name="Sato S."/>
            <person name="Yoshikawa S."/>
            <person name="Yamada K."/>
            <person name="Nakamura Y."/>
            <person name="Ichinomiya M."/>
            <person name="Sato N."/>
            <person name="Blanc-Mathieu R."/>
            <person name="Endo H."/>
            <person name="Kuwata A."/>
            <person name="Ogata H."/>
        </authorList>
    </citation>
    <scope>NUCLEOTIDE SEQUENCE [LARGE SCALE GENOMIC DNA]</scope>
</reference>
<dbReference type="Pfam" id="PF13306">
    <property type="entry name" value="LRR_5"/>
    <property type="match status" value="1"/>
</dbReference>
<sequence length="267" mass="29748">MSGKRGAGDEEKEDGEEIIEIPSAESLTISTTDSTIPVPVDDFMNAIEFIRLFAPLVHEQTLMALRVLNKEWNGMADVLIDKGVRSGAMMVHDGKDISWGYYDPRKRRRKLVTRVIFLLNTMEVEESACWCAVNLVVVDVPEGVEHIGVGAFAYCSSLTSVSFPTTLTTIGLHAFNSCNSLDNVDLLHTNLQELGSGAFRDCSELKSMTIPDSLRTLGKFVFRECSKLVPSKIDVSEGNVDTTFKVVRYLRSKQQQQQTSDNESMWI</sequence>
<dbReference type="InterPro" id="IPR032675">
    <property type="entry name" value="LRR_dom_sf"/>
</dbReference>
<dbReference type="AlphaFoldDB" id="A0A9W6ZG13"/>
<dbReference type="InterPro" id="IPR053139">
    <property type="entry name" value="Surface_bspA-like"/>
</dbReference>
<dbReference type="EMBL" id="BLQM01000023">
    <property type="protein sequence ID" value="GMH51876.1"/>
    <property type="molecule type" value="Genomic_DNA"/>
</dbReference>
<accession>A0A9W6ZG13</accession>
<comment type="caution">
    <text evidence="1">The sequence shown here is derived from an EMBL/GenBank/DDBJ whole genome shotgun (WGS) entry which is preliminary data.</text>
</comment>
<evidence type="ECO:0000313" key="1">
    <source>
        <dbReference type="EMBL" id="GMH51876.1"/>
    </source>
</evidence>